<organism evidence="2 3">
    <name type="scientific">Roseivivax halotolerans</name>
    <dbReference type="NCBI Taxonomy" id="93684"/>
    <lineage>
        <taxon>Bacteria</taxon>
        <taxon>Pseudomonadati</taxon>
        <taxon>Pseudomonadota</taxon>
        <taxon>Alphaproteobacteria</taxon>
        <taxon>Rhodobacterales</taxon>
        <taxon>Roseobacteraceae</taxon>
        <taxon>Roseivivax</taxon>
    </lineage>
</organism>
<feature type="compositionally biased region" description="Low complexity" evidence="1">
    <location>
        <begin position="99"/>
        <end position="108"/>
    </location>
</feature>
<protein>
    <recommendedName>
        <fullName evidence="4">Cell pole-organizing protein PopZ</fullName>
    </recommendedName>
</protein>
<reference evidence="3" key="1">
    <citation type="submission" date="2016-10" db="EMBL/GenBank/DDBJ databases">
        <authorList>
            <person name="Varghese N."/>
            <person name="Submissions S."/>
        </authorList>
    </citation>
    <scope>NUCLEOTIDE SEQUENCE [LARGE SCALE GENOMIC DNA]</scope>
    <source>
        <strain evidence="3">JCM 10271</strain>
    </source>
</reference>
<evidence type="ECO:0000313" key="3">
    <source>
        <dbReference type="Proteomes" id="UP000243106"/>
    </source>
</evidence>
<name>A0A1I6A1P3_9RHOB</name>
<evidence type="ECO:0000256" key="1">
    <source>
        <dbReference type="SAM" id="MobiDB-lite"/>
    </source>
</evidence>
<dbReference type="EMBL" id="FOXV01000014">
    <property type="protein sequence ID" value="SFQ62641.1"/>
    <property type="molecule type" value="Genomic_DNA"/>
</dbReference>
<dbReference type="Proteomes" id="UP000243106">
    <property type="component" value="Unassembled WGS sequence"/>
</dbReference>
<proteinExistence type="predicted"/>
<gene>
    <name evidence="2" type="ORF">SAMN05421853_11426</name>
</gene>
<evidence type="ECO:0008006" key="4">
    <source>
        <dbReference type="Google" id="ProtNLM"/>
    </source>
</evidence>
<dbReference type="RefSeq" id="WP_093014664.1">
    <property type="nucleotide sequence ID" value="NZ_FOXV01000014.1"/>
</dbReference>
<feature type="region of interest" description="Disordered" evidence="1">
    <location>
        <begin position="23"/>
        <end position="108"/>
    </location>
</feature>
<accession>A0A1I6A1P3</accession>
<dbReference type="AlphaFoldDB" id="A0A1I6A1P3"/>
<sequence length="330" mass="34864">MSKPVSNVEIEDVLASIRRLVSDDGRSGAAEPAKQAESAVRASAPQSVERLVLTPAQRVAVSDPEPQGRPSEGAGEAPILLTDPKNVPAQPETESAQMADAAAPDRAAPVNGADADVLAKVVQDELAALFASESAKEDEAESDAAEYQAGGGTEDMSASEEDASQALDSADNAEPDELPEEAVQTPEPVEAIAEPRSVRSGMSLEEKIAELESMIGGASEEWDSDMPGDGENAAFAHGPEASLDWEDTPMSGALFQSRRAGHLASMADDLEDRDDRTGSVPALDEEALRSLVAGIVRQELQGTLGERITRNVRKLVRREIQRALASQDFE</sequence>
<feature type="compositionally biased region" description="Acidic residues" evidence="1">
    <location>
        <begin position="171"/>
        <end position="180"/>
    </location>
</feature>
<evidence type="ECO:0000313" key="2">
    <source>
        <dbReference type="EMBL" id="SFQ62641.1"/>
    </source>
</evidence>
<keyword evidence="3" id="KW-1185">Reference proteome</keyword>
<feature type="region of interest" description="Disordered" evidence="1">
    <location>
        <begin position="132"/>
        <end position="201"/>
    </location>
</feature>
<dbReference type="STRING" id="93684.SAMN05421853_11426"/>